<evidence type="ECO:0000256" key="2">
    <source>
        <dbReference type="SAM" id="Phobius"/>
    </source>
</evidence>
<accession>A0AAE6TU51</accession>
<dbReference type="InterPro" id="IPR036188">
    <property type="entry name" value="FAD/NAD-bd_sf"/>
</dbReference>
<keyword evidence="1" id="KW-0560">Oxidoreductase</keyword>
<dbReference type="Pfam" id="PF01266">
    <property type="entry name" value="DAO"/>
    <property type="match status" value="1"/>
</dbReference>
<sequence>MTATESSVAIVGTGIIGIASAYYLWKNHGIQDIVLIDQGQPLGFTSAQSGDNYRNWWPSTLMMNFTDRSIDLMEQLADETDNRFAMTRRGYILATRQPGMQPILDQLTACLGDKSDSQIRYHDRNSRSYFPPVSADWREAPDGFDLLSDPALIRGCFPSLDSDVKTILHVRRGGDISGQQLGQVMLEQLQRAGVRRVAGMVAGIGQDKGFVIQLNAEGEATSIRAERIVNAAGPFAGEIAEMLGVSLPLYNVMQQKIAFPDTEGAIPRDLPFTIDMDRQSIDWDPEDRAILAEDPSTAHLALEMPGAIHCRPEGGMNSNWLKLGWAYNETAQPADWTIPLDPRFPEIVLRGAARLNPGLKAYYGKLPRQMSHYGGWYTRTRDNWPLIGPMGPEGAFMACGLSGHGTMAACATGELLASWLTGAALPDYAQPFSMQRFTESGLRQTAELETGLL</sequence>
<reference evidence="5 6" key="1">
    <citation type="submission" date="2018-10" db="EMBL/GenBank/DDBJ databases">
        <title>Genomic Encyclopedia of Archaeal and Bacterial Type Strains, Phase II (KMG-II): from individual species to whole genera.</title>
        <authorList>
            <person name="Goeker M."/>
        </authorList>
    </citation>
    <scope>NUCLEOTIDE SEQUENCE [LARGE SCALE GENOMIC DNA]</scope>
    <source>
        <strain evidence="6">ATCC 35512 / DSM 2944 / CIP 106514 / LMD 82.5 / NBRC 102493 / NCCB 82005 / GB17</strain>
        <strain evidence="5">DSM 2944</strain>
    </source>
</reference>
<keyword evidence="6" id="KW-1185">Reference proteome</keyword>
<keyword evidence="2" id="KW-0472">Membrane</keyword>
<dbReference type="PANTHER" id="PTHR13847">
    <property type="entry name" value="SARCOSINE DEHYDROGENASE-RELATED"/>
    <property type="match status" value="1"/>
</dbReference>
<protein>
    <submittedName>
        <fullName evidence="4">FAD-binding oxidoreductase</fullName>
    </submittedName>
    <submittedName>
        <fullName evidence="5">Glycine/D-amino acid oxidase-like deaminating enzyme</fullName>
    </submittedName>
</protein>
<evidence type="ECO:0000313" key="5">
    <source>
        <dbReference type="EMBL" id="RKS52048.1"/>
    </source>
</evidence>
<dbReference type="Gene3D" id="3.30.9.10">
    <property type="entry name" value="D-Amino Acid Oxidase, subunit A, domain 2"/>
    <property type="match status" value="2"/>
</dbReference>
<dbReference type="Proteomes" id="UP000273626">
    <property type="component" value="Unassembled WGS sequence"/>
</dbReference>
<proteinExistence type="predicted"/>
<dbReference type="EMBL" id="RBLI01000001">
    <property type="protein sequence ID" value="RKS52048.1"/>
    <property type="molecule type" value="Genomic_DNA"/>
</dbReference>
<reference evidence="4 7" key="2">
    <citation type="submission" date="2019-01" db="EMBL/GenBank/DDBJ databases">
        <title>Complete Genome Sequence and Annotation of the Paracoccus pantotrophus type strain DSM 2944.</title>
        <authorList>
            <person name="Bockwoldt J.A."/>
            <person name="Zimmermann M."/>
            <person name="Tiso T."/>
            <person name="Blank L.M."/>
        </authorList>
    </citation>
    <scope>NUCLEOTIDE SEQUENCE [LARGE SCALE GENOMIC DNA]</scope>
    <source>
        <strain evidence="4 7">DSM 2944</strain>
    </source>
</reference>
<feature type="transmembrane region" description="Helical" evidence="2">
    <location>
        <begin position="6"/>
        <end position="25"/>
    </location>
</feature>
<evidence type="ECO:0000313" key="4">
    <source>
        <dbReference type="EMBL" id="QFG37499.1"/>
    </source>
</evidence>
<dbReference type="KEGG" id="ppan:ESD82_15320"/>
<dbReference type="AlphaFoldDB" id="A0AAE6TU51"/>
<dbReference type="GeneID" id="51371957"/>
<evidence type="ECO:0000313" key="7">
    <source>
        <dbReference type="Proteomes" id="UP000326453"/>
    </source>
</evidence>
<dbReference type="RefSeq" id="WP_074991211.1">
    <property type="nucleotide sequence ID" value="NZ_CP044426.1"/>
</dbReference>
<feature type="domain" description="FAD dependent oxidoreductase" evidence="3">
    <location>
        <begin position="8"/>
        <end position="419"/>
    </location>
</feature>
<dbReference type="GO" id="GO:0005737">
    <property type="term" value="C:cytoplasm"/>
    <property type="evidence" value="ECO:0007669"/>
    <property type="project" value="TreeGrafter"/>
</dbReference>
<dbReference type="Proteomes" id="UP000326453">
    <property type="component" value="Chromosome 1"/>
</dbReference>
<name>A0AAE6TU51_PARPN</name>
<evidence type="ECO:0000256" key="1">
    <source>
        <dbReference type="ARBA" id="ARBA00023002"/>
    </source>
</evidence>
<organism evidence="4 7">
    <name type="scientific">Paracoccus pantotrophus</name>
    <name type="common">Thiosphaera pantotropha</name>
    <dbReference type="NCBI Taxonomy" id="82367"/>
    <lineage>
        <taxon>Bacteria</taxon>
        <taxon>Pseudomonadati</taxon>
        <taxon>Pseudomonadota</taxon>
        <taxon>Alphaproteobacteria</taxon>
        <taxon>Rhodobacterales</taxon>
        <taxon>Paracoccaceae</taxon>
        <taxon>Paracoccus</taxon>
    </lineage>
</organism>
<evidence type="ECO:0000313" key="6">
    <source>
        <dbReference type="Proteomes" id="UP000273626"/>
    </source>
</evidence>
<dbReference type="EMBL" id="CP044426">
    <property type="protein sequence ID" value="QFG37499.1"/>
    <property type="molecule type" value="Genomic_DNA"/>
</dbReference>
<keyword evidence="2" id="KW-0812">Transmembrane</keyword>
<dbReference type="GO" id="GO:0016491">
    <property type="term" value="F:oxidoreductase activity"/>
    <property type="evidence" value="ECO:0007669"/>
    <property type="project" value="UniProtKB-KW"/>
</dbReference>
<evidence type="ECO:0000259" key="3">
    <source>
        <dbReference type="Pfam" id="PF01266"/>
    </source>
</evidence>
<dbReference type="InterPro" id="IPR006076">
    <property type="entry name" value="FAD-dep_OxRdtase"/>
</dbReference>
<dbReference type="SUPFAM" id="SSF51905">
    <property type="entry name" value="FAD/NAD(P)-binding domain"/>
    <property type="match status" value="1"/>
</dbReference>
<dbReference type="PANTHER" id="PTHR13847:SF287">
    <property type="entry name" value="FAD-DEPENDENT OXIDOREDUCTASE DOMAIN-CONTAINING PROTEIN 1"/>
    <property type="match status" value="1"/>
</dbReference>
<keyword evidence="2" id="KW-1133">Transmembrane helix</keyword>
<gene>
    <name evidence="5" type="ORF">BDE18_1344</name>
    <name evidence="4" type="ORF">ESD82_15320</name>
</gene>
<dbReference type="Gene3D" id="3.50.50.60">
    <property type="entry name" value="FAD/NAD(P)-binding domain"/>
    <property type="match status" value="2"/>
</dbReference>